<feature type="signal peptide" evidence="1">
    <location>
        <begin position="1"/>
        <end position="30"/>
    </location>
</feature>
<keyword evidence="1" id="KW-0732">Signal</keyword>
<dbReference type="InterPro" id="IPR010727">
    <property type="entry name" value="DUF1302"/>
</dbReference>
<dbReference type="Pfam" id="PF06980">
    <property type="entry name" value="DUF1302"/>
    <property type="match status" value="1"/>
</dbReference>
<comment type="caution">
    <text evidence="2">The sequence shown here is derived from an EMBL/GenBank/DDBJ whole genome shotgun (WGS) entry which is preliminary data.</text>
</comment>
<sequence length="613" mass="65909">MGQTMTTKIIGRYVAISLAIFGTAASSAYGYDFTTGINDLTGSWVTNLTAGAGIRTKNPSCSLTGDPNSAGCGAAANTNQWGFGDNGDLNYRKGQAYSAYASATSELLLKMPSEGLKFMIRGTGMYDFLAKDTARTPLSSTASAQVVYDAQLLDLWAQKDFTIAGNSAHVRLGNQVINWGESMYAMGGINATNSLDIQKLLVPGSQLKQALLPAPMVSFAADLSHGFSTEEYYQFQWNGNRYPPVGSYWSTTNSLGRGTQPLTISTNNLNVAGPSAGTIAGPNSGNQNVLDGINTGLVNGTYAGPPFNDIGLPVSWQSPSKYKPQFGFKLNFSPRSFGANFAFYYVNYTDKSPVLSSLANGTEQWSYLQNRQLFGLSANFGLGDWAIGTELSYRPHDAVALSSCYGAGGPPDLNTNGVAGVNCQQWADMKRFQFDINGILALTRSEYPFLKLIGADSATLTAELTWVYYPGLSSQGVTRTVDGQVVTQVPQAGYFPWLNNTSNFGYPIGMAQGTSSSVGATIDFNWTYDGTLIRGWQVTPGVTFATGLYGYTPTLSANYLQGAKSLNLYVLFNQNPATWQAGINYTLFWGGHNTGGQPYADRNFVGMFVTRNF</sequence>
<accession>A0A158C362</accession>
<evidence type="ECO:0008006" key="4">
    <source>
        <dbReference type="Google" id="ProtNLM"/>
    </source>
</evidence>
<proteinExistence type="predicted"/>
<evidence type="ECO:0000313" key="2">
    <source>
        <dbReference type="EMBL" id="SAK76794.1"/>
    </source>
</evidence>
<name>A0A158C362_9BURK</name>
<evidence type="ECO:0000313" key="3">
    <source>
        <dbReference type="Proteomes" id="UP000054870"/>
    </source>
</evidence>
<dbReference type="EMBL" id="FCOF02000022">
    <property type="protein sequence ID" value="SAK76794.1"/>
    <property type="molecule type" value="Genomic_DNA"/>
</dbReference>
<keyword evidence="3" id="KW-1185">Reference proteome</keyword>
<dbReference type="AlphaFoldDB" id="A0A158C362"/>
<feature type="chain" id="PRO_5007622432" description="Arylsulfatase" evidence="1">
    <location>
        <begin position="31"/>
        <end position="613"/>
    </location>
</feature>
<gene>
    <name evidence="2" type="ORF">AWB75_04428</name>
</gene>
<reference evidence="2" key="1">
    <citation type="submission" date="2016-01" db="EMBL/GenBank/DDBJ databases">
        <authorList>
            <person name="Peeters C."/>
        </authorList>
    </citation>
    <scope>NUCLEOTIDE SEQUENCE [LARGE SCALE GENOMIC DNA]</scope>
    <source>
        <strain evidence="2">LMG 29318</strain>
    </source>
</reference>
<organism evidence="2 3">
    <name type="scientific">Caballeronia catudaia</name>
    <dbReference type="NCBI Taxonomy" id="1777136"/>
    <lineage>
        <taxon>Bacteria</taxon>
        <taxon>Pseudomonadati</taxon>
        <taxon>Pseudomonadota</taxon>
        <taxon>Betaproteobacteria</taxon>
        <taxon>Burkholderiales</taxon>
        <taxon>Burkholderiaceae</taxon>
        <taxon>Caballeronia</taxon>
    </lineage>
</organism>
<protein>
    <recommendedName>
        <fullName evidence="4">Arylsulfatase</fullName>
    </recommendedName>
</protein>
<evidence type="ECO:0000256" key="1">
    <source>
        <dbReference type="SAM" id="SignalP"/>
    </source>
</evidence>
<dbReference type="Proteomes" id="UP000054870">
    <property type="component" value="Unassembled WGS sequence"/>
</dbReference>